<dbReference type="EMBL" id="BAABMM010000043">
    <property type="protein sequence ID" value="GAA5253030.1"/>
    <property type="molecule type" value="Genomic_DNA"/>
</dbReference>
<gene>
    <name evidence="7" type="ORF">KNCP2_13180</name>
</gene>
<comment type="caution">
    <text evidence="7">The sequence shown here is derived from an EMBL/GenBank/DDBJ whole genome shotgun (WGS) entry which is preliminary data.</text>
</comment>
<keyword evidence="8" id="KW-1185">Reference proteome</keyword>
<evidence type="ECO:0000313" key="7">
    <source>
        <dbReference type="EMBL" id="GAA5253030.1"/>
    </source>
</evidence>
<evidence type="ECO:0000256" key="5">
    <source>
        <dbReference type="ARBA" id="ARBA00023136"/>
    </source>
</evidence>
<accession>A0ABP9TWH9</accession>
<protein>
    <recommendedName>
        <fullName evidence="9">Major facilitator superfamily (MFS) profile domain-containing protein</fullName>
    </recommendedName>
</protein>
<feature type="transmembrane region" description="Helical" evidence="6">
    <location>
        <begin position="198"/>
        <end position="221"/>
    </location>
</feature>
<dbReference type="Proteomes" id="UP001628124">
    <property type="component" value="Unassembled WGS sequence"/>
</dbReference>
<dbReference type="Pfam" id="PF07690">
    <property type="entry name" value="MFS_1"/>
    <property type="match status" value="1"/>
</dbReference>
<evidence type="ECO:0000256" key="3">
    <source>
        <dbReference type="ARBA" id="ARBA00022692"/>
    </source>
</evidence>
<dbReference type="InterPro" id="IPR011701">
    <property type="entry name" value="MFS"/>
</dbReference>
<evidence type="ECO:0000256" key="6">
    <source>
        <dbReference type="SAM" id="Phobius"/>
    </source>
</evidence>
<comment type="subcellular location">
    <subcellularLocation>
        <location evidence="1">Cell inner membrane</location>
        <topology evidence="1">Multi-pass membrane protein</topology>
    </subcellularLocation>
</comment>
<keyword evidence="4 6" id="KW-1133">Transmembrane helix</keyword>
<dbReference type="Gene3D" id="1.20.1250.20">
    <property type="entry name" value="MFS general substrate transporter like domains"/>
    <property type="match status" value="1"/>
</dbReference>
<organism evidence="7 8">
    <name type="scientific">Candidatus Rickettsia kedanie</name>
    <dbReference type="NCBI Taxonomy" id="3115352"/>
    <lineage>
        <taxon>Bacteria</taxon>
        <taxon>Pseudomonadati</taxon>
        <taxon>Pseudomonadota</taxon>
        <taxon>Alphaproteobacteria</taxon>
        <taxon>Rickettsiales</taxon>
        <taxon>Rickettsiaceae</taxon>
        <taxon>Rickettsieae</taxon>
        <taxon>Rickettsia</taxon>
        <taxon>spotted fever group</taxon>
    </lineage>
</organism>
<dbReference type="PANTHER" id="PTHR42718">
    <property type="entry name" value="MAJOR FACILITATOR SUPERFAMILY MULTIDRUG TRANSPORTER MFSC"/>
    <property type="match status" value="1"/>
</dbReference>
<dbReference type="InterPro" id="IPR036259">
    <property type="entry name" value="MFS_trans_sf"/>
</dbReference>
<evidence type="ECO:0008006" key="9">
    <source>
        <dbReference type="Google" id="ProtNLM"/>
    </source>
</evidence>
<feature type="transmembrane region" description="Helical" evidence="6">
    <location>
        <begin position="122"/>
        <end position="142"/>
    </location>
</feature>
<name>A0ABP9TWH9_9RICK</name>
<feature type="transmembrane region" description="Helical" evidence="6">
    <location>
        <begin position="5"/>
        <end position="22"/>
    </location>
</feature>
<reference evidence="7 8" key="1">
    <citation type="journal article" date="2024" name="Microbiol. Immunol.">
        <title>Discovery of a novel spotted fever group Rickettsia, 'Candidatus Rickettsia kedanie,' in unfed larval chigger mites, Leptotrombidium scutellare.</title>
        <authorList>
            <person name="Ogawa M."/>
            <person name="Matsutani M."/>
            <person name="Katayama T."/>
            <person name="Takada N."/>
            <person name="Noda S."/>
            <person name="Takahashi M."/>
            <person name="Kageyama D."/>
            <person name="Hanaoka N."/>
            <person name="Ebihara H."/>
        </authorList>
    </citation>
    <scope>NUCLEOTIDE SEQUENCE [LARGE SCALE GENOMIC DNA]</scope>
    <source>
        <strain evidence="7 8">KNCP2-13</strain>
    </source>
</reference>
<dbReference type="SUPFAM" id="SSF103473">
    <property type="entry name" value="MFS general substrate transporter"/>
    <property type="match status" value="1"/>
</dbReference>
<sequence length="236" mass="25550">MGIGLYGAVYILPLFLFTIAGYDTLQIVATMMVTGGAQFLSAPLAGRMLGLGVDLRLMLIIGLGGFDLGCHLNSFLTPDSKFAAFVLPQVVRGLSLMFCFIPTNNVALGNMPKERVGHASGLYNLTCNLGGAVGLAIISTILTNDTKIFMQYLLENISSTSIMALEQLDSYTELLSEKVLNPEKASYLLLANKLNNDAFVIAINNIFNMIGLLFVFIMLLIPFTSNIKLTENVNAH</sequence>
<evidence type="ECO:0000256" key="4">
    <source>
        <dbReference type="ARBA" id="ARBA00022989"/>
    </source>
</evidence>
<keyword evidence="2" id="KW-0813">Transport</keyword>
<evidence type="ECO:0000256" key="2">
    <source>
        <dbReference type="ARBA" id="ARBA00022448"/>
    </source>
</evidence>
<keyword evidence="3 6" id="KW-0812">Transmembrane</keyword>
<keyword evidence="5 6" id="KW-0472">Membrane</keyword>
<proteinExistence type="predicted"/>
<evidence type="ECO:0000256" key="1">
    <source>
        <dbReference type="ARBA" id="ARBA00004429"/>
    </source>
</evidence>
<dbReference type="PANTHER" id="PTHR42718:SF9">
    <property type="entry name" value="MAJOR FACILITATOR SUPERFAMILY MULTIDRUG TRANSPORTER MFSC"/>
    <property type="match status" value="1"/>
</dbReference>
<evidence type="ECO:0000313" key="8">
    <source>
        <dbReference type="Proteomes" id="UP001628124"/>
    </source>
</evidence>